<dbReference type="GO" id="GO:0009423">
    <property type="term" value="P:chorismate biosynthetic process"/>
    <property type="evidence" value="ECO:0007669"/>
    <property type="project" value="UniProtKB-UniRule"/>
</dbReference>
<evidence type="ECO:0000256" key="4">
    <source>
        <dbReference type="ARBA" id="ARBA00022605"/>
    </source>
</evidence>
<keyword evidence="9 11" id="KW-0057">Aromatic amino acid biosynthesis</keyword>
<evidence type="ECO:0000256" key="6">
    <source>
        <dbReference type="ARBA" id="ARBA00022741"/>
    </source>
</evidence>
<evidence type="ECO:0000256" key="7">
    <source>
        <dbReference type="ARBA" id="ARBA00022777"/>
    </source>
</evidence>
<comment type="catalytic activity">
    <reaction evidence="10 11">
        <text>shikimate + ATP = 3-phosphoshikimate + ADP + H(+)</text>
        <dbReference type="Rhea" id="RHEA:13121"/>
        <dbReference type="ChEBI" id="CHEBI:15378"/>
        <dbReference type="ChEBI" id="CHEBI:30616"/>
        <dbReference type="ChEBI" id="CHEBI:36208"/>
        <dbReference type="ChEBI" id="CHEBI:145989"/>
        <dbReference type="ChEBI" id="CHEBI:456216"/>
        <dbReference type="EC" id="2.7.1.71"/>
    </reaction>
</comment>
<comment type="caution">
    <text evidence="12">The sequence shown here is derived from an EMBL/GenBank/DDBJ whole genome shotgun (WGS) entry which is preliminary data.</text>
</comment>
<evidence type="ECO:0000256" key="11">
    <source>
        <dbReference type="HAMAP-Rule" id="MF_00109"/>
    </source>
</evidence>
<evidence type="ECO:0000256" key="9">
    <source>
        <dbReference type="ARBA" id="ARBA00023141"/>
    </source>
</evidence>
<dbReference type="CDD" id="cd00464">
    <property type="entry name" value="SK"/>
    <property type="match status" value="1"/>
</dbReference>
<dbReference type="EC" id="2.7.1.71" evidence="3 11"/>
<dbReference type="EMBL" id="WSLF01000001">
    <property type="protein sequence ID" value="KAE9637241.1"/>
    <property type="molecule type" value="Genomic_DNA"/>
</dbReference>
<keyword evidence="11" id="KW-0479">Metal-binding</keyword>
<feature type="binding site" evidence="11">
    <location>
        <begin position="17"/>
        <end position="22"/>
    </location>
    <ligand>
        <name>ATP</name>
        <dbReference type="ChEBI" id="CHEBI:30616"/>
    </ligand>
</feature>
<comment type="function">
    <text evidence="11">Catalyzes the specific phosphorylation of the 3-hydroxyl group of shikimic acid using ATP as a cosubstrate.</text>
</comment>
<dbReference type="PRINTS" id="PR01100">
    <property type="entry name" value="SHIKIMTKNASE"/>
</dbReference>
<dbReference type="GO" id="GO:0004765">
    <property type="term" value="F:shikimate kinase activity"/>
    <property type="evidence" value="ECO:0007669"/>
    <property type="project" value="UniProtKB-UniRule"/>
</dbReference>
<keyword evidence="5 11" id="KW-0808">Transferase</keyword>
<evidence type="ECO:0000256" key="3">
    <source>
        <dbReference type="ARBA" id="ARBA00012154"/>
    </source>
</evidence>
<dbReference type="OrthoDB" id="9800332at2"/>
<comment type="similarity">
    <text evidence="2 11">Belongs to the shikimate kinase family.</text>
</comment>
<gene>
    <name evidence="11" type="primary">aroK</name>
    <name evidence="12" type="ORF">GND95_02075</name>
</gene>
<accession>A0A7C8LEK2</accession>
<comment type="cofactor">
    <cofactor evidence="11">
        <name>Mg(2+)</name>
        <dbReference type="ChEBI" id="CHEBI:18420"/>
    </cofactor>
    <text evidence="11">Binds 1 Mg(2+) ion per subunit.</text>
</comment>
<feature type="binding site" evidence="11">
    <location>
        <position position="63"/>
    </location>
    <ligand>
        <name>substrate</name>
    </ligand>
</feature>
<dbReference type="HAMAP" id="MF_00109">
    <property type="entry name" value="Shikimate_kinase"/>
    <property type="match status" value="1"/>
</dbReference>
<dbReference type="Proteomes" id="UP000483018">
    <property type="component" value="Unassembled WGS sequence"/>
</dbReference>
<keyword evidence="6 11" id="KW-0547">Nucleotide-binding</keyword>
<evidence type="ECO:0000256" key="8">
    <source>
        <dbReference type="ARBA" id="ARBA00022840"/>
    </source>
</evidence>
<name>A0A7C8LEK2_9FIRM</name>
<dbReference type="PANTHER" id="PTHR21087:SF16">
    <property type="entry name" value="SHIKIMATE KINASE 1, CHLOROPLASTIC"/>
    <property type="match status" value="1"/>
</dbReference>
<evidence type="ECO:0000256" key="10">
    <source>
        <dbReference type="ARBA" id="ARBA00048567"/>
    </source>
</evidence>
<keyword evidence="11" id="KW-0963">Cytoplasm</keyword>
<dbReference type="SUPFAM" id="SSF52540">
    <property type="entry name" value="P-loop containing nucleoside triphosphate hydrolases"/>
    <property type="match status" value="1"/>
</dbReference>
<dbReference type="RefSeq" id="WP_158739151.1">
    <property type="nucleotide sequence ID" value="NZ_JAFBEP010000006.1"/>
</dbReference>
<organism evidence="12 13">
    <name type="scientific">Defluviitalea raffinosedens</name>
    <dbReference type="NCBI Taxonomy" id="1450156"/>
    <lineage>
        <taxon>Bacteria</taxon>
        <taxon>Bacillati</taxon>
        <taxon>Bacillota</taxon>
        <taxon>Clostridia</taxon>
        <taxon>Lachnospirales</taxon>
        <taxon>Defluviitaleaceae</taxon>
        <taxon>Defluviitalea</taxon>
    </lineage>
</organism>
<feature type="binding site" evidence="11">
    <location>
        <position position="39"/>
    </location>
    <ligand>
        <name>substrate</name>
    </ligand>
</feature>
<comment type="subunit">
    <text evidence="11">Monomer.</text>
</comment>
<feature type="binding site" evidence="11">
    <location>
        <position position="21"/>
    </location>
    <ligand>
        <name>Mg(2+)</name>
        <dbReference type="ChEBI" id="CHEBI:18420"/>
    </ligand>
</feature>
<dbReference type="InterPro" id="IPR023000">
    <property type="entry name" value="Shikimate_kinase_CS"/>
</dbReference>
<keyword evidence="13" id="KW-1185">Reference proteome</keyword>
<evidence type="ECO:0000313" key="12">
    <source>
        <dbReference type="EMBL" id="KAE9637241.1"/>
    </source>
</evidence>
<evidence type="ECO:0000256" key="5">
    <source>
        <dbReference type="ARBA" id="ARBA00022679"/>
    </source>
</evidence>
<evidence type="ECO:0000256" key="1">
    <source>
        <dbReference type="ARBA" id="ARBA00004842"/>
    </source>
</evidence>
<dbReference type="InterPro" id="IPR027417">
    <property type="entry name" value="P-loop_NTPase"/>
</dbReference>
<keyword evidence="7 11" id="KW-0418">Kinase</keyword>
<dbReference type="GO" id="GO:0005524">
    <property type="term" value="F:ATP binding"/>
    <property type="evidence" value="ECO:0007669"/>
    <property type="project" value="UniProtKB-UniRule"/>
</dbReference>
<dbReference type="GO" id="GO:0005829">
    <property type="term" value="C:cytosol"/>
    <property type="evidence" value="ECO:0007669"/>
    <property type="project" value="TreeGrafter"/>
</dbReference>
<dbReference type="InterPro" id="IPR031322">
    <property type="entry name" value="Shikimate/glucono_kinase"/>
</dbReference>
<dbReference type="Gene3D" id="3.40.50.300">
    <property type="entry name" value="P-loop containing nucleotide triphosphate hydrolases"/>
    <property type="match status" value="1"/>
</dbReference>
<reference evidence="12 13" key="1">
    <citation type="submission" date="2019-12" db="EMBL/GenBank/DDBJ databases">
        <title>Defluviitalea raffinosedens, isolated from a biogas fermenter, genome sequencing and characterization.</title>
        <authorList>
            <person name="Rettenmaier R."/>
            <person name="Schneider M."/>
            <person name="Neuhaus K."/>
            <person name="Liebl W."/>
            <person name="Zverlov V."/>
        </authorList>
    </citation>
    <scope>NUCLEOTIDE SEQUENCE [LARGE SCALE GENOMIC DNA]</scope>
    <source>
        <strain evidence="12 13">249c-K6</strain>
    </source>
</reference>
<sequence length="177" mass="19906">MSKIKMSKNIVLIGFMGSGKSTTGKVLAQRIHYSFIDSDEFIESKIKMSISDYFIQYGEDQFRSLEEDIISQIALTSNTVIATGGGIVKNPNNILNLKSNGIIIYLKGSPEHIFERLKYDTTRPLLNTENKLETIKSLLKQRSPLYESASDIIIDIDNKSIDEVVVSILERMRGKAI</sequence>
<comment type="caution">
    <text evidence="11">Lacks conserved residue(s) required for the propagation of feature annotation.</text>
</comment>
<keyword evidence="4 11" id="KW-0028">Amino-acid biosynthesis</keyword>
<dbReference type="UniPathway" id="UPA00053">
    <property type="reaction ID" value="UER00088"/>
</dbReference>
<comment type="pathway">
    <text evidence="1 11">Metabolic intermediate biosynthesis; chorismate biosynthesis; chorismate from D-erythrose 4-phosphate and phosphoenolpyruvate: step 5/7.</text>
</comment>
<dbReference type="GO" id="GO:0008652">
    <property type="term" value="P:amino acid biosynthetic process"/>
    <property type="evidence" value="ECO:0007669"/>
    <property type="project" value="UniProtKB-KW"/>
</dbReference>
<dbReference type="GO" id="GO:0009073">
    <property type="term" value="P:aromatic amino acid family biosynthetic process"/>
    <property type="evidence" value="ECO:0007669"/>
    <property type="project" value="UniProtKB-KW"/>
</dbReference>
<dbReference type="PROSITE" id="PS01128">
    <property type="entry name" value="SHIKIMATE_KINASE"/>
    <property type="match status" value="1"/>
</dbReference>
<keyword evidence="8 11" id="KW-0067">ATP-binding</keyword>
<evidence type="ECO:0000256" key="2">
    <source>
        <dbReference type="ARBA" id="ARBA00006997"/>
    </source>
</evidence>
<evidence type="ECO:0000313" key="13">
    <source>
        <dbReference type="Proteomes" id="UP000483018"/>
    </source>
</evidence>
<keyword evidence="11" id="KW-0460">Magnesium</keyword>
<dbReference type="InterPro" id="IPR000623">
    <property type="entry name" value="Shikimate_kinase/TSH1"/>
</dbReference>
<proteinExistence type="inferred from homology"/>
<dbReference type="GO" id="GO:0000287">
    <property type="term" value="F:magnesium ion binding"/>
    <property type="evidence" value="ECO:0007669"/>
    <property type="project" value="UniProtKB-UniRule"/>
</dbReference>
<comment type="subcellular location">
    <subcellularLocation>
        <location evidence="11">Cytoplasm</location>
    </subcellularLocation>
</comment>
<dbReference type="AlphaFoldDB" id="A0A7C8LEK2"/>
<protein>
    <recommendedName>
        <fullName evidence="3 11">Shikimate kinase</fullName>
        <shortName evidence="11">SK</shortName>
        <ecNumber evidence="3 11">2.7.1.71</ecNumber>
    </recommendedName>
</protein>
<feature type="binding site" evidence="11">
    <location>
        <position position="85"/>
    </location>
    <ligand>
        <name>substrate</name>
    </ligand>
</feature>
<dbReference type="PANTHER" id="PTHR21087">
    <property type="entry name" value="SHIKIMATE KINASE"/>
    <property type="match status" value="1"/>
</dbReference>
<feature type="binding site" evidence="11">
    <location>
        <position position="123"/>
    </location>
    <ligand>
        <name>ATP</name>
        <dbReference type="ChEBI" id="CHEBI:30616"/>
    </ligand>
</feature>
<dbReference type="Pfam" id="PF01202">
    <property type="entry name" value="SKI"/>
    <property type="match status" value="1"/>
</dbReference>
<feature type="binding site" evidence="11">
    <location>
        <position position="142"/>
    </location>
    <ligand>
        <name>substrate</name>
    </ligand>
</feature>